<name>A0A922HRT4_DERFA</name>
<accession>A0A922HRT4</accession>
<dbReference type="AlphaFoldDB" id="A0A922HRT4"/>
<dbReference type="InterPro" id="IPR010003">
    <property type="entry name" value="HARP_dom"/>
</dbReference>
<organism evidence="2 3">
    <name type="scientific">Dermatophagoides farinae</name>
    <name type="common">American house dust mite</name>
    <dbReference type="NCBI Taxonomy" id="6954"/>
    <lineage>
        <taxon>Eukaryota</taxon>
        <taxon>Metazoa</taxon>
        <taxon>Ecdysozoa</taxon>
        <taxon>Arthropoda</taxon>
        <taxon>Chelicerata</taxon>
        <taxon>Arachnida</taxon>
        <taxon>Acari</taxon>
        <taxon>Acariformes</taxon>
        <taxon>Sarcoptiformes</taxon>
        <taxon>Astigmata</taxon>
        <taxon>Psoroptidia</taxon>
        <taxon>Analgoidea</taxon>
        <taxon>Pyroglyphidae</taxon>
        <taxon>Dermatophagoidinae</taxon>
        <taxon>Dermatophagoides</taxon>
    </lineage>
</organism>
<feature type="domain" description="HARP" evidence="1">
    <location>
        <begin position="5"/>
        <end position="83"/>
    </location>
</feature>
<gene>
    <name evidence="2" type="primary">SMARCAL1_2</name>
    <name evidence="2" type="ORF">DERF_011224</name>
</gene>
<dbReference type="Proteomes" id="UP000790347">
    <property type="component" value="Unassembled WGS sequence"/>
</dbReference>
<reference evidence="2" key="1">
    <citation type="submission" date="2013-05" db="EMBL/GenBank/DDBJ databases">
        <authorList>
            <person name="Yim A.K.Y."/>
            <person name="Chan T.F."/>
            <person name="Ji K.M."/>
            <person name="Liu X.Y."/>
            <person name="Zhou J.W."/>
            <person name="Li R.Q."/>
            <person name="Yang K.Y."/>
            <person name="Li J."/>
            <person name="Li M."/>
            <person name="Law P.T.W."/>
            <person name="Wu Y.L."/>
            <person name="Cai Z.L."/>
            <person name="Qin H."/>
            <person name="Bao Y."/>
            <person name="Leung R.K.K."/>
            <person name="Ng P.K.S."/>
            <person name="Zou J."/>
            <person name="Zhong X.J."/>
            <person name="Ran P.X."/>
            <person name="Zhong N.S."/>
            <person name="Liu Z.G."/>
            <person name="Tsui S.K.W."/>
        </authorList>
    </citation>
    <scope>NUCLEOTIDE SEQUENCE</scope>
    <source>
        <strain evidence="2">Derf</strain>
        <tissue evidence="2">Whole organism</tissue>
    </source>
</reference>
<reference evidence="2" key="2">
    <citation type="journal article" date="2022" name="Res Sq">
        <title>Comparative Genomics Reveals Insights into the Divergent Evolution of Astigmatic Mites and Household Pest Adaptations.</title>
        <authorList>
            <person name="Xiong Q."/>
            <person name="Wan A.T.-Y."/>
            <person name="Liu X.-Y."/>
            <person name="Fung C.S.-H."/>
            <person name="Xiao X."/>
            <person name="Malainual N."/>
            <person name="Hou J."/>
            <person name="Wang L."/>
            <person name="Wang M."/>
            <person name="Yang K."/>
            <person name="Cui Y."/>
            <person name="Leung E."/>
            <person name="Nong W."/>
            <person name="Shin S.-K."/>
            <person name="Au S."/>
            <person name="Jeong K.Y."/>
            <person name="Chew F.T."/>
            <person name="Hui J."/>
            <person name="Leung T.F."/>
            <person name="Tungtrongchitr A."/>
            <person name="Zhong N."/>
            <person name="Liu Z."/>
            <person name="Tsui S."/>
        </authorList>
    </citation>
    <scope>NUCLEOTIDE SEQUENCE</scope>
    <source>
        <strain evidence="2">Derf</strain>
        <tissue evidence="2">Whole organism</tissue>
    </source>
</reference>
<dbReference type="Pfam" id="PF07443">
    <property type="entry name" value="HARP"/>
    <property type="match status" value="1"/>
</dbReference>
<comment type="caution">
    <text evidence="2">The sequence shown here is derived from an EMBL/GenBank/DDBJ whole genome shotgun (WGS) entry which is preliminary data.</text>
</comment>
<proteinExistence type="predicted"/>
<evidence type="ECO:0000259" key="1">
    <source>
        <dbReference type="PROSITE" id="PS51467"/>
    </source>
</evidence>
<dbReference type="PROSITE" id="PS51467">
    <property type="entry name" value="HARP"/>
    <property type="match status" value="1"/>
</dbReference>
<sequence>MAMAAKTVIKKTMSLCLLDNSRFMVRVDYEEEILKKFKNYEGRQYDPVKQTWSFPLKEFERFMADIKELKKQNFDISFAKNIPQSLTKKLIEYNNNNNNNNNNGFIWKDL</sequence>
<evidence type="ECO:0000313" key="2">
    <source>
        <dbReference type="EMBL" id="KAH9506496.1"/>
    </source>
</evidence>
<evidence type="ECO:0000313" key="3">
    <source>
        <dbReference type="Proteomes" id="UP000790347"/>
    </source>
</evidence>
<dbReference type="EMBL" id="ASGP02000005">
    <property type="protein sequence ID" value="KAH9506496.1"/>
    <property type="molecule type" value="Genomic_DNA"/>
</dbReference>
<protein>
    <submittedName>
        <fullName evidence="2">SWI/SNF- matrix-associated actin-dependent regulator of chromatin sub A-like protein 1</fullName>
    </submittedName>
</protein>
<keyword evidence="3" id="KW-1185">Reference proteome</keyword>